<protein>
    <recommendedName>
        <fullName evidence="3">Radical SAM core domain-containing protein</fullName>
    </recommendedName>
</protein>
<evidence type="ECO:0008006" key="3">
    <source>
        <dbReference type="Google" id="ProtNLM"/>
    </source>
</evidence>
<dbReference type="InterPro" id="IPR026337">
    <property type="entry name" value="AKG_HExxH"/>
</dbReference>
<dbReference type="NCBIfam" id="TIGR04269">
    <property type="entry name" value="SAM_SPASM_FxsB"/>
    <property type="match status" value="1"/>
</dbReference>
<dbReference type="GO" id="GO:0016491">
    <property type="term" value="F:oxidoreductase activity"/>
    <property type="evidence" value="ECO:0007669"/>
    <property type="project" value="InterPro"/>
</dbReference>
<dbReference type="EMBL" id="AP022871">
    <property type="protein sequence ID" value="BCB85357.1"/>
    <property type="molecule type" value="Genomic_DNA"/>
</dbReference>
<dbReference type="InterPro" id="IPR023867">
    <property type="entry name" value="Sulphatase_maturase_rSAM"/>
</dbReference>
<gene>
    <name evidence="1" type="ORF">Psuf_026700</name>
</gene>
<dbReference type="PANTHER" id="PTHR43273">
    <property type="entry name" value="ANAEROBIC SULFATASE-MATURATING ENZYME HOMOLOG ASLB-RELATED"/>
    <property type="match status" value="1"/>
</dbReference>
<reference evidence="1 2" key="2">
    <citation type="submission" date="2020-03" db="EMBL/GenBank/DDBJ databases">
        <authorList>
            <person name="Ichikawa N."/>
            <person name="Kimura A."/>
            <person name="Kitahashi Y."/>
            <person name="Uohara A."/>
        </authorList>
    </citation>
    <scope>NUCLEOTIDE SEQUENCE [LARGE SCALE GENOMIC DNA]</scope>
    <source>
        <strain evidence="1 2">NBRC 105367</strain>
    </source>
</reference>
<dbReference type="Proteomes" id="UP000503011">
    <property type="component" value="Chromosome"/>
</dbReference>
<keyword evidence="2" id="KW-1185">Reference proteome</keyword>
<name>A0A6F8YH20_9ACTN</name>
<evidence type="ECO:0000313" key="1">
    <source>
        <dbReference type="EMBL" id="BCB85357.1"/>
    </source>
</evidence>
<dbReference type="Gene3D" id="3.20.20.70">
    <property type="entry name" value="Aldolase class I"/>
    <property type="match status" value="1"/>
</dbReference>
<dbReference type="InterPro" id="IPR026335">
    <property type="entry name" value="rSAM_SPASM_FxsB"/>
</dbReference>
<sequence>MAPETVRAAAYAIADHAAAHALPSVSVVLHGGEPLLVGPARLREILLRLREAIAPVTVLDLRMQSNGVSLTPEICAILAEFQVSVGISLDGDRVANDLHRRYASGASSYDRVLSALRLLRRPEHRQIYGGLLCTVDLRADPVRVYEALRRQEPPRVDFLLPHASWDSPPSGATGTAYADWLGKIYDQWLAEGRPVPIRLFDSLRSLAAGGPSLTEWVGLDSVDLAVIETDGSWEQVDSLKTAYHGAAATGLDVFSHTADDAARHPMIAQRRAGIAALCATCRACPVVQQCGGGLLAHRYRSGSGFDNPSVYCADLKELITNVSGVPVADSGVGVDAAGQSGLAGEVLDDLGSGYGAAGVLDTLHRAELSMSRMLVAQVYEDAAGDGVPGAELAEAVQSAWHLVGHLDTAAPHGLRRVLGHPYVRSWATGCLRRLPSNGPGRALGPGYLANVAAAAAIAADVPAELPVPVYDGALHLPTIGTMSLGGWDTDTVLVATRPGGFSVRVGGADHSVGLDVDEPASGWQPTRRLDFAGRSLLLDDTDPFRHGLGWPPADRMSPIEADRLQSLLAEARESVLNEVPRYATSLDVTMRTVTPLAADPSGRLRSGSKRDAYGAVGIGPVPDAESLAVLLVHEVQHLKFGALVDVYDLVDHSRRAFARVGWRPDPRPIEAALTGTYAHLAVADIWRVRAARDAVARENFLRYRGWVSSALAQVEASGALTEDGRRFVVAMRETVESWGVGNRVTR</sequence>
<dbReference type="CDD" id="cd01335">
    <property type="entry name" value="Radical_SAM"/>
    <property type="match status" value="1"/>
</dbReference>
<organism evidence="1 2">
    <name type="scientific">Phytohabitans suffuscus</name>
    <dbReference type="NCBI Taxonomy" id="624315"/>
    <lineage>
        <taxon>Bacteria</taxon>
        <taxon>Bacillati</taxon>
        <taxon>Actinomycetota</taxon>
        <taxon>Actinomycetes</taxon>
        <taxon>Micromonosporales</taxon>
        <taxon>Micromonosporaceae</taxon>
    </lineage>
</organism>
<dbReference type="KEGG" id="psuu:Psuf_026700"/>
<dbReference type="PANTHER" id="PTHR43273:SF8">
    <property type="entry name" value="RADICAL SAM DOMAIN PROTEIN"/>
    <property type="match status" value="1"/>
</dbReference>
<dbReference type="SUPFAM" id="SSF102114">
    <property type="entry name" value="Radical SAM enzymes"/>
    <property type="match status" value="1"/>
</dbReference>
<reference evidence="1 2" key="1">
    <citation type="submission" date="2020-03" db="EMBL/GenBank/DDBJ databases">
        <title>Whole genome shotgun sequence of Phytohabitans suffuscus NBRC 105367.</title>
        <authorList>
            <person name="Komaki H."/>
            <person name="Tamura T."/>
        </authorList>
    </citation>
    <scope>NUCLEOTIDE SEQUENCE [LARGE SCALE GENOMIC DNA]</scope>
    <source>
        <strain evidence="1 2">NBRC 105367</strain>
    </source>
</reference>
<dbReference type="InterPro" id="IPR058240">
    <property type="entry name" value="rSAM_sf"/>
</dbReference>
<dbReference type="AlphaFoldDB" id="A0A6F8YH20"/>
<accession>A0A6F8YH20</accession>
<dbReference type="InterPro" id="IPR013785">
    <property type="entry name" value="Aldolase_TIM"/>
</dbReference>
<evidence type="ECO:0000313" key="2">
    <source>
        <dbReference type="Proteomes" id="UP000503011"/>
    </source>
</evidence>
<dbReference type="NCBIfam" id="TIGR04267">
    <property type="entry name" value="mod_HExxH"/>
    <property type="match status" value="1"/>
</dbReference>
<proteinExistence type="predicted"/>